<keyword evidence="5" id="KW-0571">Peptide transport</keyword>
<keyword evidence="3" id="KW-0813">Transport</keyword>
<evidence type="ECO:0000313" key="7">
    <source>
        <dbReference type="EMBL" id="KRN03311.1"/>
    </source>
</evidence>
<proteinExistence type="inferred from homology"/>
<dbReference type="Gene3D" id="3.90.76.10">
    <property type="entry name" value="Dipeptide-binding Protein, Domain 1"/>
    <property type="match status" value="1"/>
</dbReference>
<keyword evidence="4" id="KW-0732">Signal</keyword>
<dbReference type="GO" id="GO:1904680">
    <property type="term" value="F:peptide transmembrane transporter activity"/>
    <property type="evidence" value="ECO:0007669"/>
    <property type="project" value="TreeGrafter"/>
</dbReference>
<dbReference type="Gene3D" id="3.10.105.10">
    <property type="entry name" value="Dipeptide-binding Protein, Domain 3"/>
    <property type="match status" value="1"/>
</dbReference>
<keyword evidence="8" id="KW-1185">Reference proteome</keyword>
<dbReference type="FunFam" id="3.90.76.10:FF:000001">
    <property type="entry name" value="Oligopeptide ABC transporter substrate-binding protein"/>
    <property type="match status" value="1"/>
</dbReference>
<evidence type="ECO:0000256" key="4">
    <source>
        <dbReference type="ARBA" id="ARBA00022729"/>
    </source>
</evidence>
<evidence type="ECO:0000313" key="8">
    <source>
        <dbReference type="Proteomes" id="UP000051589"/>
    </source>
</evidence>
<dbReference type="PIRSF" id="PIRSF002741">
    <property type="entry name" value="MppA"/>
    <property type="match status" value="1"/>
</dbReference>
<dbReference type="GO" id="GO:0042597">
    <property type="term" value="C:periplasmic space"/>
    <property type="evidence" value="ECO:0007669"/>
    <property type="project" value="UniProtKB-ARBA"/>
</dbReference>
<organism evidence="7 8">
    <name type="scientific">Levilactobacillus senmaizukei DSM 21775 = NBRC 103853</name>
    <dbReference type="NCBI Taxonomy" id="1423803"/>
    <lineage>
        <taxon>Bacteria</taxon>
        <taxon>Bacillati</taxon>
        <taxon>Bacillota</taxon>
        <taxon>Bacilli</taxon>
        <taxon>Lactobacillales</taxon>
        <taxon>Lactobacillaceae</taxon>
        <taxon>Levilactobacillus</taxon>
    </lineage>
</organism>
<keyword evidence="5" id="KW-0653">Protein transport</keyword>
<dbReference type="PATRIC" id="fig|1423803.3.peg.92"/>
<dbReference type="InterPro" id="IPR000914">
    <property type="entry name" value="SBP_5_dom"/>
</dbReference>
<dbReference type="InterPro" id="IPR039424">
    <property type="entry name" value="SBP_5"/>
</dbReference>
<name>A0A0R2DGT3_9LACO</name>
<dbReference type="SUPFAM" id="SSF53850">
    <property type="entry name" value="Periplasmic binding protein-like II"/>
    <property type="match status" value="1"/>
</dbReference>
<dbReference type="GO" id="GO:0043190">
    <property type="term" value="C:ATP-binding cassette (ABC) transporter complex"/>
    <property type="evidence" value="ECO:0007669"/>
    <property type="project" value="InterPro"/>
</dbReference>
<reference evidence="7 8" key="1">
    <citation type="journal article" date="2015" name="Genome Announc.">
        <title>Expanding the biotechnology potential of lactobacilli through comparative genomics of 213 strains and associated genera.</title>
        <authorList>
            <person name="Sun Z."/>
            <person name="Harris H.M."/>
            <person name="McCann A."/>
            <person name="Guo C."/>
            <person name="Argimon S."/>
            <person name="Zhang W."/>
            <person name="Yang X."/>
            <person name="Jeffery I.B."/>
            <person name="Cooney J.C."/>
            <person name="Kagawa T.F."/>
            <person name="Liu W."/>
            <person name="Song Y."/>
            <person name="Salvetti E."/>
            <person name="Wrobel A."/>
            <person name="Rasinkangas P."/>
            <person name="Parkhill J."/>
            <person name="Rea M.C."/>
            <person name="O'Sullivan O."/>
            <person name="Ritari J."/>
            <person name="Douillard F.P."/>
            <person name="Paul Ross R."/>
            <person name="Yang R."/>
            <person name="Briner A.E."/>
            <person name="Felis G.E."/>
            <person name="de Vos W.M."/>
            <person name="Barrangou R."/>
            <person name="Klaenhammer T.R."/>
            <person name="Caufield P.W."/>
            <person name="Cui Y."/>
            <person name="Zhang H."/>
            <person name="O'Toole P.W."/>
        </authorList>
    </citation>
    <scope>NUCLEOTIDE SEQUENCE [LARGE SCALE GENOMIC DNA]</scope>
    <source>
        <strain evidence="7 8">DSM 21775</strain>
    </source>
</reference>
<dbReference type="STRING" id="1423803.FD13_GL000094"/>
<comment type="similarity">
    <text evidence="2">Belongs to the bacterial solute-binding protein 5 family.</text>
</comment>
<dbReference type="Pfam" id="PF00496">
    <property type="entry name" value="SBP_bac_5"/>
    <property type="match status" value="1"/>
</dbReference>
<protein>
    <submittedName>
        <fullName evidence="7">ABC-type oligopeptide transport system, periplasmic component</fullName>
    </submittedName>
</protein>
<dbReference type="InterPro" id="IPR030678">
    <property type="entry name" value="Peptide/Ni-bd"/>
</dbReference>
<dbReference type="PANTHER" id="PTHR30290">
    <property type="entry name" value="PERIPLASMIC BINDING COMPONENT OF ABC TRANSPORTER"/>
    <property type="match status" value="1"/>
</dbReference>
<comment type="caution">
    <text evidence="7">The sequence shown here is derived from an EMBL/GenBank/DDBJ whole genome shotgun (WGS) entry which is preliminary data.</text>
</comment>
<dbReference type="AlphaFoldDB" id="A0A0R2DGT3"/>
<feature type="domain" description="Solute-binding protein family 5" evidence="6">
    <location>
        <begin position="48"/>
        <end position="435"/>
    </location>
</feature>
<evidence type="ECO:0000256" key="1">
    <source>
        <dbReference type="ARBA" id="ARBA00004196"/>
    </source>
</evidence>
<evidence type="ECO:0000256" key="3">
    <source>
        <dbReference type="ARBA" id="ARBA00022448"/>
    </source>
</evidence>
<comment type="subcellular location">
    <subcellularLocation>
        <location evidence="1">Cell envelope</location>
    </subcellularLocation>
</comment>
<accession>A0A0R2DGT3</accession>
<evidence type="ECO:0000256" key="2">
    <source>
        <dbReference type="ARBA" id="ARBA00005695"/>
    </source>
</evidence>
<evidence type="ECO:0000259" key="6">
    <source>
        <dbReference type="Pfam" id="PF00496"/>
    </source>
</evidence>
<dbReference type="EMBL" id="AYZH01000001">
    <property type="protein sequence ID" value="KRN03311.1"/>
    <property type="molecule type" value="Genomic_DNA"/>
</dbReference>
<evidence type="ECO:0000256" key="5">
    <source>
        <dbReference type="ARBA" id="ARBA00022856"/>
    </source>
</evidence>
<dbReference type="PANTHER" id="PTHR30290:SF10">
    <property type="entry name" value="PERIPLASMIC OLIGOPEPTIDE-BINDING PROTEIN-RELATED"/>
    <property type="match status" value="1"/>
</dbReference>
<dbReference type="CDD" id="cd08504">
    <property type="entry name" value="PBP2_OppA"/>
    <property type="match status" value="1"/>
</dbReference>
<gene>
    <name evidence="7" type="ORF">FD13_GL000094</name>
</gene>
<dbReference type="Gene3D" id="3.40.190.10">
    <property type="entry name" value="Periplasmic binding protein-like II"/>
    <property type="match status" value="1"/>
</dbReference>
<dbReference type="GO" id="GO:0030313">
    <property type="term" value="C:cell envelope"/>
    <property type="evidence" value="ECO:0007669"/>
    <property type="project" value="UniProtKB-SubCell"/>
</dbReference>
<dbReference type="Proteomes" id="UP000051589">
    <property type="component" value="Unassembled WGS sequence"/>
</dbReference>
<sequence>MMTKHQVVNLASTQPIRTLDTDKLSQFGRLNNTIEGLYTTANEGQAELALAKKVTVNAAKTTYTFALYHDSYWSNGDVITAKDFVYSWQRALAPKTKAPDADLFTGIHNAKPILAGKLPATQLGVSAPSKFKLVVKLDHPMAELPERLAYPLFGPQNERVAQKYGAKYATKPQYQVYGGPFMVATKGYTKTHWHLVPNPHYWDRDHVYLTRINVTVFKSQKKMWQAYQDGRLDEVHLPFQKDKHLEKQADYTARPYSKMLLLSYRQRGPKPGVNRLLKQSQARLAISHAIDRKSLGTTTYGATSLPAQGIVPAGLSRGQRGTADFAAAQTNQSTLAYNPKLATKEWRSALKQAEISHPTLSLSYLVGPSTKKVAQRLQQQLTKVLPGLKVTLKAREWTISEQDDEVDTDITLTTQRAQYADPLSMLALFTTENAANTGHWSNQTYDDLVAQASNASSFNNRRWQNLLKAEGILMKYQGVTPLLQPASNYLVNPKLNGVQFNTVGTQSNFKGAYFVK</sequence>
<dbReference type="GO" id="GO:0015833">
    <property type="term" value="P:peptide transport"/>
    <property type="evidence" value="ECO:0007669"/>
    <property type="project" value="UniProtKB-KW"/>
</dbReference>